<feature type="compositionally biased region" description="Basic residues" evidence="1">
    <location>
        <begin position="146"/>
        <end position="156"/>
    </location>
</feature>
<dbReference type="Proteomes" id="UP000294847">
    <property type="component" value="Chromosome 3"/>
</dbReference>
<accession>A0A4P7NB42</accession>
<evidence type="ECO:0000256" key="1">
    <source>
        <dbReference type="SAM" id="MobiDB-lite"/>
    </source>
</evidence>
<name>A0A4P7NB42_PYROR</name>
<reference evidence="2 3" key="1">
    <citation type="journal article" date="2019" name="Mol. Biol. Evol.">
        <title>Blast fungal genomes show frequent chromosomal changes, gene gains and losses, and effector gene turnover.</title>
        <authorList>
            <person name="Gomez Luciano L.B."/>
            <person name="Jason Tsai I."/>
            <person name="Chuma I."/>
            <person name="Tosa Y."/>
            <person name="Chen Y.H."/>
            <person name="Li J.Y."/>
            <person name="Li M.Y."/>
            <person name="Jade Lu M.Y."/>
            <person name="Nakayashiki H."/>
            <person name="Li W.H."/>
        </authorList>
    </citation>
    <scope>NUCLEOTIDE SEQUENCE [LARGE SCALE GENOMIC DNA]</scope>
    <source>
        <strain evidence="2">MZ5-1-6</strain>
    </source>
</reference>
<dbReference type="EMBL" id="CP034206">
    <property type="protein sequence ID" value="QBZ59809.1"/>
    <property type="molecule type" value="Genomic_DNA"/>
</dbReference>
<proteinExistence type="predicted"/>
<feature type="compositionally biased region" description="Polar residues" evidence="1">
    <location>
        <begin position="53"/>
        <end position="67"/>
    </location>
</feature>
<feature type="compositionally biased region" description="Polar residues" evidence="1">
    <location>
        <begin position="129"/>
        <end position="143"/>
    </location>
</feature>
<evidence type="ECO:0000313" key="2">
    <source>
        <dbReference type="EMBL" id="QBZ59809.1"/>
    </source>
</evidence>
<evidence type="ECO:0000313" key="3">
    <source>
        <dbReference type="Proteomes" id="UP000294847"/>
    </source>
</evidence>
<protein>
    <submittedName>
        <fullName evidence="2">Uncharacterized protein</fullName>
    </submittedName>
</protein>
<gene>
    <name evidence="2" type="ORF">PoMZ_04773</name>
</gene>
<organism evidence="2 3">
    <name type="scientific">Pyricularia oryzae</name>
    <name type="common">Rice blast fungus</name>
    <name type="synonym">Magnaporthe oryzae</name>
    <dbReference type="NCBI Taxonomy" id="318829"/>
    <lineage>
        <taxon>Eukaryota</taxon>
        <taxon>Fungi</taxon>
        <taxon>Dikarya</taxon>
        <taxon>Ascomycota</taxon>
        <taxon>Pezizomycotina</taxon>
        <taxon>Sordariomycetes</taxon>
        <taxon>Sordariomycetidae</taxon>
        <taxon>Magnaporthales</taxon>
        <taxon>Pyriculariaceae</taxon>
        <taxon>Pyricularia</taxon>
    </lineage>
</organism>
<dbReference type="AlphaFoldDB" id="A0A4P7NB42"/>
<feature type="region of interest" description="Disordered" evidence="1">
    <location>
        <begin position="22"/>
        <end position="165"/>
    </location>
</feature>
<sequence>MDESASRQEAVCKDLALLSLEVPSTTRLDQPPSPNPPRCADPQNRYTKDQRDITSCNANMPPLTNLTLPIRLAPKRPASPDQQNPSPRQVLFTPAESDKLPPGFMYPITPPIATGLPQNHRPRRFSWAAPTTQSLVHPPSSQGACPRKRRPRRNHRKQELGPSSE</sequence>